<dbReference type="PANTHER" id="PTHR23176">
    <property type="entry name" value="RHO/RAC/CDC GTPASE-ACTIVATING PROTEIN"/>
    <property type="match status" value="1"/>
</dbReference>
<dbReference type="GO" id="GO:0005096">
    <property type="term" value="F:GTPase activator activity"/>
    <property type="evidence" value="ECO:0007669"/>
    <property type="project" value="UniProtKB-KW"/>
</dbReference>
<feature type="region of interest" description="Disordered" evidence="2">
    <location>
        <begin position="1"/>
        <end position="35"/>
    </location>
</feature>
<name>A0A8S3YYQ7_9EUPU</name>
<keyword evidence="1" id="KW-0343">GTPase activation</keyword>
<dbReference type="InterPro" id="IPR050729">
    <property type="entry name" value="Rho-GAP"/>
</dbReference>
<dbReference type="OrthoDB" id="79452at2759"/>
<dbReference type="Gene3D" id="1.10.555.10">
    <property type="entry name" value="Rho GTPase activation protein"/>
    <property type="match status" value="1"/>
</dbReference>
<dbReference type="InterPro" id="IPR008936">
    <property type="entry name" value="Rho_GTPase_activation_prot"/>
</dbReference>
<dbReference type="EMBL" id="CAJHNH020000891">
    <property type="protein sequence ID" value="CAG5120421.1"/>
    <property type="molecule type" value="Genomic_DNA"/>
</dbReference>
<evidence type="ECO:0000259" key="3">
    <source>
        <dbReference type="PROSITE" id="PS50238"/>
    </source>
</evidence>
<gene>
    <name evidence="4" type="ORF">CUNI_LOCUS5979</name>
</gene>
<dbReference type="Pfam" id="PF00620">
    <property type="entry name" value="RhoGAP"/>
    <property type="match status" value="1"/>
</dbReference>
<dbReference type="SMART" id="SM00324">
    <property type="entry name" value="RhoGAP"/>
    <property type="match status" value="1"/>
</dbReference>
<sequence length="267" mass="30512">IESSPRGFDSQDVQKDDRKTEKGMVRRVSADDSSSLHSIDKNKNLVGIRAKLYNLISRRPTQEDLYKRGIIKDAVFGSKLHELCEREKVNVPNFVQRCIAAVESKGVTHDGLYRVSGNLAEIQKLRCAVDTDDAYNLCDEQWDIHVLTGALKLFFRELKEPVFPFNMYDRFVDAIKKETRKDKLSSFKSAVANLPACNHATLKELFKHLCKVMDASHVNRMQTQNLAIVFGPTLLWQESPGEGLAVQTVYQSRIVEFILLEYNELFK</sequence>
<dbReference type="GO" id="GO:0007165">
    <property type="term" value="P:signal transduction"/>
    <property type="evidence" value="ECO:0007669"/>
    <property type="project" value="InterPro"/>
</dbReference>
<organism evidence="4 5">
    <name type="scientific">Candidula unifasciata</name>
    <dbReference type="NCBI Taxonomy" id="100452"/>
    <lineage>
        <taxon>Eukaryota</taxon>
        <taxon>Metazoa</taxon>
        <taxon>Spiralia</taxon>
        <taxon>Lophotrochozoa</taxon>
        <taxon>Mollusca</taxon>
        <taxon>Gastropoda</taxon>
        <taxon>Heterobranchia</taxon>
        <taxon>Euthyneura</taxon>
        <taxon>Panpulmonata</taxon>
        <taxon>Eupulmonata</taxon>
        <taxon>Stylommatophora</taxon>
        <taxon>Helicina</taxon>
        <taxon>Helicoidea</taxon>
        <taxon>Geomitridae</taxon>
        <taxon>Candidula</taxon>
    </lineage>
</organism>
<evidence type="ECO:0000313" key="4">
    <source>
        <dbReference type="EMBL" id="CAG5120421.1"/>
    </source>
</evidence>
<dbReference type="AlphaFoldDB" id="A0A8S3YYQ7"/>
<dbReference type="SUPFAM" id="SSF48350">
    <property type="entry name" value="GTPase activation domain, GAP"/>
    <property type="match status" value="1"/>
</dbReference>
<dbReference type="InterPro" id="IPR000198">
    <property type="entry name" value="RhoGAP_dom"/>
</dbReference>
<protein>
    <recommendedName>
        <fullName evidence="3">Rho-GAP domain-containing protein</fullName>
    </recommendedName>
</protein>
<comment type="caution">
    <text evidence="4">The sequence shown here is derived from an EMBL/GenBank/DDBJ whole genome shotgun (WGS) entry which is preliminary data.</text>
</comment>
<keyword evidence="5" id="KW-1185">Reference proteome</keyword>
<dbReference type="PROSITE" id="PS50238">
    <property type="entry name" value="RHOGAP"/>
    <property type="match status" value="1"/>
</dbReference>
<feature type="domain" description="Rho-GAP" evidence="3">
    <location>
        <begin position="78"/>
        <end position="266"/>
    </location>
</feature>
<evidence type="ECO:0000256" key="2">
    <source>
        <dbReference type="SAM" id="MobiDB-lite"/>
    </source>
</evidence>
<dbReference type="FunFam" id="1.10.555.10:FF:000003">
    <property type="entry name" value="Putative rho GTPase-activating protein 12"/>
    <property type="match status" value="1"/>
</dbReference>
<feature type="non-terminal residue" evidence="4">
    <location>
        <position position="1"/>
    </location>
</feature>
<evidence type="ECO:0000256" key="1">
    <source>
        <dbReference type="ARBA" id="ARBA00022468"/>
    </source>
</evidence>
<reference evidence="4" key="1">
    <citation type="submission" date="2021-04" db="EMBL/GenBank/DDBJ databases">
        <authorList>
            <consortium name="Molecular Ecology Group"/>
        </authorList>
    </citation>
    <scope>NUCLEOTIDE SEQUENCE</scope>
</reference>
<dbReference type="PANTHER" id="PTHR23176:SF129">
    <property type="entry name" value="RHO GTPASE ACTIVATING PROTEIN AT 16F, ISOFORM E-RELATED"/>
    <property type="match status" value="1"/>
</dbReference>
<proteinExistence type="predicted"/>
<dbReference type="GO" id="GO:0005737">
    <property type="term" value="C:cytoplasm"/>
    <property type="evidence" value="ECO:0007669"/>
    <property type="project" value="TreeGrafter"/>
</dbReference>
<accession>A0A8S3YYQ7</accession>
<feature type="compositionally biased region" description="Basic and acidic residues" evidence="2">
    <location>
        <begin position="12"/>
        <end position="30"/>
    </location>
</feature>
<dbReference type="Proteomes" id="UP000678393">
    <property type="component" value="Unassembled WGS sequence"/>
</dbReference>
<evidence type="ECO:0000313" key="5">
    <source>
        <dbReference type="Proteomes" id="UP000678393"/>
    </source>
</evidence>